<keyword evidence="2" id="KW-0813">Transport</keyword>
<evidence type="ECO:0000256" key="5">
    <source>
        <dbReference type="ARBA" id="ARBA00022692"/>
    </source>
</evidence>
<dbReference type="Gene3D" id="1.20.1250.20">
    <property type="entry name" value="MFS general substrate transporter like domains"/>
    <property type="match status" value="2"/>
</dbReference>
<dbReference type="NCBIfam" id="NF037955">
    <property type="entry name" value="mfs"/>
    <property type="match status" value="1"/>
</dbReference>
<protein>
    <submittedName>
        <fullName evidence="10">3-phenylpropionate MFS transporter</fullName>
    </submittedName>
</protein>
<dbReference type="InterPro" id="IPR036259">
    <property type="entry name" value="MFS_trans_sf"/>
</dbReference>
<name>A0ABS1BSG4_9NEIS</name>
<dbReference type="Proteomes" id="UP000614058">
    <property type="component" value="Unassembled WGS sequence"/>
</dbReference>
<evidence type="ECO:0000256" key="6">
    <source>
        <dbReference type="ARBA" id="ARBA00022989"/>
    </source>
</evidence>
<dbReference type="NCBIfam" id="NF008346">
    <property type="entry name" value="PRK11128.1"/>
    <property type="match status" value="1"/>
</dbReference>
<keyword evidence="4" id="KW-0997">Cell inner membrane</keyword>
<evidence type="ECO:0000256" key="2">
    <source>
        <dbReference type="ARBA" id="ARBA00022448"/>
    </source>
</evidence>
<dbReference type="InterPro" id="IPR026032">
    <property type="entry name" value="HcaT-like"/>
</dbReference>
<feature type="domain" description="Major facilitator superfamily associated" evidence="9">
    <location>
        <begin position="12"/>
        <end position="364"/>
    </location>
</feature>
<feature type="transmembrane region" description="Helical" evidence="8">
    <location>
        <begin position="43"/>
        <end position="64"/>
    </location>
</feature>
<feature type="transmembrane region" description="Helical" evidence="8">
    <location>
        <begin position="85"/>
        <end position="109"/>
    </location>
</feature>
<dbReference type="Pfam" id="PF12832">
    <property type="entry name" value="MFS_1_like"/>
    <property type="match status" value="1"/>
</dbReference>
<accession>A0ABS1BSG4</accession>
<gene>
    <name evidence="10" type="ORF">JDW22_05805</name>
</gene>
<evidence type="ECO:0000256" key="1">
    <source>
        <dbReference type="ARBA" id="ARBA00004429"/>
    </source>
</evidence>
<comment type="subcellular location">
    <subcellularLocation>
        <location evidence="1">Cell inner membrane</location>
        <topology evidence="1">Multi-pass membrane protein</topology>
    </subcellularLocation>
</comment>
<evidence type="ECO:0000256" key="7">
    <source>
        <dbReference type="ARBA" id="ARBA00023136"/>
    </source>
</evidence>
<keyword evidence="7 8" id="KW-0472">Membrane</keyword>
<dbReference type="SUPFAM" id="SSF103473">
    <property type="entry name" value="MFS general substrate transporter"/>
    <property type="match status" value="1"/>
</dbReference>
<dbReference type="PIRSF" id="PIRSF004925">
    <property type="entry name" value="HcaT"/>
    <property type="match status" value="1"/>
</dbReference>
<evidence type="ECO:0000259" key="9">
    <source>
        <dbReference type="Pfam" id="PF12832"/>
    </source>
</evidence>
<dbReference type="RefSeq" id="WP_200522277.1">
    <property type="nucleotide sequence ID" value="NZ_JAEHNZ010000002.1"/>
</dbReference>
<evidence type="ECO:0000313" key="11">
    <source>
        <dbReference type="Proteomes" id="UP000614058"/>
    </source>
</evidence>
<dbReference type="InterPro" id="IPR024989">
    <property type="entry name" value="MFS_assoc_dom"/>
</dbReference>
<keyword evidence="6 8" id="KW-1133">Transmembrane helix</keyword>
<proteinExistence type="predicted"/>
<organism evidence="10 11">
    <name type="scientific">Kingella bonacorsii</name>
    <dbReference type="NCBI Taxonomy" id="2796361"/>
    <lineage>
        <taxon>Bacteria</taxon>
        <taxon>Pseudomonadati</taxon>
        <taxon>Pseudomonadota</taxon>
        <taxon>Betaproteobacteria</taxon>
        <taxon>Neisseriales</taxon>
        <taxon>Neisseriaceae</taxon>
        <taxon>Kingella</taxon>
    </lineage>
</organism>
<evidence type="ECO:0000256" key="3">
    <source>
        <dbReference type="ARBA" id="ARBA00022475"/>
    </source>
</evidence>
<feature type="transmembrane region" description="Helical" evidence="8">
    <location>
        <begin position="12"/>
        <end position="31"/>
    </location>
</feature>
<sequence length="387" mass="42327">MKPSFQIPAFSWLALNFLGYYCAFGVIQPFFPLWLQSHHYSEFFIAFVMSSAYLFRFLGGLWLSKRVRRLDLLLPTIRLATWGGVLALLVAAASAGAAWLLVALIWLFFALNGGEMPLNETAASAWQKQIGLDYGRVRLFGSGAYILGTLLAGWVVAQLGAVWLVYLMAALLLLHGLMQLPRAVPALHNRASAAQGESLGFAALLRQPETRGMLLAVSLIQGSHAAYYTYGVIYWQAAGIAPQQISGLWSVAVAAEIVLFFFSRWWLGGAEIARLMRISAVLTLARWLLMASTLNFAGLLVVQLLHAAGFSLSHFAMVRFIVRQPEKDMAKLQALYIGLASCAAVAVLTLLAGWVYRVQPAWAFGVMGAFALAALWVLPKRAGEEAA</sequence>
<dbReference type="PANTHER" id="PTHR23522">
    <property type="entry name" value="BLL5896 PROTEIN"/>
    <property type="match status" value="1"/>
</dbReference>
<comment type="caution">
    <text evidence="10">The sequence shown here is derived from an EMBL/GenBank/DDBJ whole genome shotgun (WGS) entry which is preliminary data.</text>
</comment>
<dbReference type="EMBL" id="JAEHNZ010000002">
    <property type="protein sequence ID" value="MBK0396103.1"/>
    <property type="molecule type" value="Genomic_DNA"/>
</dbReference>
<feature type="transmembrane region" description="Helical" evidence="8">
    <location>
        <begin position="214"/>
        <end position="235"/>
    </location>
</feature>
<feature type="transmembrane region" description="Helical" evidence="8">
    <location>
        <begin position="144"/>
        <end position="174"/>
    </location>
</feature>
<keyword evidence="11" id="KW-1185">Reference proteome</keyword>
<keyword evidence="3" id="KW-1003">Cell membrane</keyword>
<evidence type="ECO:0000313" key="10">
    <source>
        <dbReference type="EMBL" id="MBK0396103.1"/>
    </source>
</evidence>
<dbReference type="PANTHER" id="PTHR23522:SF10">
    <property type="entry name" value="3-PHENYLPROPIONIC ACID TRANSPORTER-RELATED"/>
    <property type="match status" value="1"/>
</dbReference>
<feature type="transmembrane region" description="Helical" evidence="8">
    <location>
        <begin position="361"/>
        <end position="378"/>
    </location>
</feature>
<reference evidence="10 11" key="1">
    <citation type="journal article" date="2021" name="Pathogens">
        <title>Isolation and Characterization of Kingella bonacorsii sp. nov., A Novel Kingella Species Detected in a Stable Periodontitis Subject.</title>
        <authorList>
            <person name="Antezack A."/>
            <person name="Boxberger M."/>
            <person name="Rolland C."/>
            <person name="Monnet-Corti V."/>
            <person name="La Scola B."/>
        </authorList>
    </citation>
    <scope>NUCLEOTIDE SEQUENCE [LARGE SCALE GENOMIC DNA]</scope>
    <source>
        <strain evidence="10 11">Marseille-Q4569</strain>
    </source>
</reference>
<feature type="transmembrane region" description="Helical" evidence="8">
    <location>
        <begin position="247"/>
        <end position="267"/>
    </location>
</feature>
<keyword evidence="5 8" id="KW-0812">Transmembrane</keyword>
<evidence type="ECO:0000256" key="8">
    <source>
        <dbReference type="SAM" id="Phobius"/>
    </source>
</evidence>
<evidence type="ECO:0000256" key="4">
    <source>
        <dbReference type="ARBA" id="ARBA00022519"/>
    </source>
</evidence>
<feature type="transmembrane region" description="Helical" evidence="8">
    <location>
        <begin position="334"/>
        <end position="355"/>
    </location>
</feature>